<keyword evidence="1" id="KW-0472">Membrane</keyword>
<dbReference type="EMBL" id="LK391969">
    <property type="protein sequence ID" value="CEF25700.1"/>
    <property type="molecule type" value="Genomic_DNA"/>
</dbReference>
<name>A0A078MBE2_9PSED</name>
<feature type="transmembrane region" description="Helical" evidence="1">
    <location>
        <begin position="143"/>
        <end position="164"/>
    </location>
</feature>
<dbReference type="OrthoDB" id="6160351at2"/>
<dbReference type="AlphaFoldDB" id="A0A078MBE2"/>
<dbReference type="EMBL" id="LM997413">
    <property type="protein sequence ID" value="CEA02021.1"/>
    <property type="molecule type" value="Genomic_DNA"/>
</dbReference>
<keyword evidence="1" id="KW-1133">Transmembrane helix</keyword>
<evidence type="ECO:0000256" key="1">
    <source>
        <dbReference type="SAM" id="Phobius"/>
    </source>
</evidence>
<feature type="transmembrane region" description="Helical" evidence="1">
    <location>
        <begin position="112"/>
        <end position="131"/>
    </location>
</feature>
<dbReference type="RefSeq" id="WP_158023875.1">
    <property type="nucleotide sequence ID" value="NZ_LK391969.1"/>
</dbReference>
<keyword evidence="1" id="KW-0812">Transmembrane</keyword>
<organism evidence="2">
    <name type="scientific">Pseudomonas saudimassiliensis</name>
    <dbReference type="NCBI Taxonomy" id="1461581"/>
    <lineage>
        <taxon>Bacteria</taxon>
        <taxon>Pseudomonadati</taxon>
        <taxon>Pseudomonadota</taxon>
        <taxon>Gammaproteobacteria</taxon>
        <taxon>Pseudomonadales</taxon>
        <taxon>Pseudomonadaceae</taxon>
        <taxon>Pseudomonas</taxon>
    </lineage>
</organism>
<proteinExistence type="predicted"/>
<evidence type="ECO:0000313" key="2">
    <source>
        <dbReference type="EMBL" id="CEA02021.1"/>
    </source>
</evidence>
<evidence type="ECO:0008006" key="3">
    <source>
        <dbReference type="Google" id="ProtNLM"/>
    </source>
</evidence>
<reference evidence="2" key="1">
    <citation type="submission" date="2014-07" db="EMBL/GenBank/DDBJ databases">
        <authorList>
            <person name="Urmite Genomes Urmite Genomes"/>
        </authorList>
    </citation>
    <scope>NUCLEOTIDE SEQUENCE</scope>
    <source>
        <strain evidence="2">12M76_air</strain>
    </source>
</reference>
<protein>
    <recommendedName>
        <fullName evidence="3">Transmembrane protein</fullName>
    </recommendedName>
</protein>
<accession>A0A078MBE2</accession>
<gene>
    <name evidence="2" type="ORF">BN1049_00613</name>
</gene>
<dbReference type="PATRIC" id="fig|1461581.3.peg.601"/>
<sequence length="334" mass="38689">MSLISYAPTAFSSARLPALAATSPGSAPLRRGGWRMPWGNARQVVPDFLMSPSPTELRREEHEERERTINPGEGLSKAQTNFHNHLTHEYLRFAPDALTTRLLRGVKLWSKVVFWFLAVMGLWVTITGTWSAEEERLRTFLTFFLFTVVLTFPSLVGWGVSAFLMSRFFARLIRPARGPAWELSRRTGMVTLFSYRGKQVITQSAPFHEFDAYTRTRRGRHEFWLEHRYSSACISFLPICGPRPCFVSLWALWDFLQNYMDTSQPLPDMPGLERYRGNDPTTVAYDREIGRDPRYWVDMDDEAFWQAQVSMEEQVETLNTDSRPDLMARYVTFS</sequence>